<name>A0A1G7B0F6_9BACT</name>
<dbReference type="OrthoDB" id="958788at2"/>
<dbReference type="STRING" id="659014.SAMN04487996_10434"/>
<dbReference type="AlphaFoldDB" id="A0A1G7B0F6"/>
<dbReference type="EMBL" id="FNAN01000004">
    <property type="protein sequence ID" value="SDE20501.1"/>
    <property type="molecule type" value="Genomic_DNA"/>
</dbReference>
<keyword evidence="2" id="KW-1185">Reference proteome</keyword>
<sequence length="270" mass="30823">MITAQLNFRDGKKKALILPTGFDELTDEQFVRCIELIKAAEIDPAIQWRLLMYVSGITYQDLKILNGVQRVELLLQLAFLFDLKGLPHKSKIPPFKVATQDGQVSMAGPGDTIKHLTFGEFVMAEGRLEAWEKTGDVTMLNQLCGVLYRPQDPERQKQQDKRVPYSEGTVAYYGTLFEKVGDALKQAILLNYFGATQYLPRMYPNVFPAPKNEASEKMQVKEPRKSVSLSWLNMLFRTAEWDVTRIKSTEQTSMHTVLFGFNDMMQANKK</sequence>
<dbReference type="Proteomes" id="UP000198748">
    <property type="component" value="Unassembled WGS sequence"/>
</dbReference>
<protein>
    <submittedName>
        <fullName evidence="1">Uncharacterized protein</fullName>
    </submittedName>
</protein>
<evidence type="ECO:0000313" key="1">
    <source>
        <dbReference type="EMBL" id="SDE20501.1"/>
    </source>
</evidence>
<organism evidence="1 2">
    <name type="scientific">Dyadobacter soli</name>
    <dbReference type="NCBI Taxonomy" id="659014"/>
    <lineage>
        <taxon>Bacteria</taxon>
        <taxon>Pseudomonadati</taxon>
        <taxon>Bacteroidota</taxon>
        <taxon>Cytophagia</taxon>
        <taxon>Cytophagales</taxon>
        <taxon>Spirosomataceae</taxon>
        <taxon>Dyadobacter</taxon>
    </lineage>
</organism>
<reference evidence="2" key="1">
    <citation type="submission" date="2016-10" db="EMBL/GenBank/DDBJ databases">
        <authorList>
            <person name="Varghese N."/>
            <person name="Submissions S."/>
        </authorList>
    </citation>
    <scope>NUCLEOTIDE SEQUENCE [LARGE SCALE GENOMIC DNA]</scope>
    <source>
        <strain evidence="2">DSM 25329</strain>
    </source>
</reference>
<evidence type="ECO:0000313" key="2">
    <source>
        <dbReference type="Proteomes" id="UP000198748"/>
    </source>
</evidence>
<gene>
    <name evidence="1" type="ORF">SAMN04487996_10434</name>
</gene>
<proteinExistence type="predicted"/>
<dbReference type="RefSeq" id="WP_090147834.1">
    <property type="nucleotide sequence ID" value="NZ_FNAN01000004.1"/>
</dbReference>
<accession>A0A1G7B0F6</accession>